<proteinExistence type="predicted"/>
<sequence>MGEVTGWRTSTRTQGQGQCVEVGFAAGTVVVRDTKNRAVGISVTARHWRRFVERIARGGLDSRTLQERLQ</sequence>
<dbReference type="Pfam" id="PF04149">
    <property type="entry name" value="DUF397"/>
    <property type="match status" value="1"/>
</dbReference>
<dbReference type="InterPro" id="IPR007278">
    <property type="entry name" value="DUF397"/>
</dbReference>
<feature type="domain" description="DUF397" evidence="1">
    <location>
        <begin position="6"/>
        <end position="55"/>
    </location>
</feature>
<gene>
    <name evidence="2" type="ORF">GCM10009854_25610</name>
</gene>
<dbReference type="RefSeq" id="WP_344130760.1">
    <property type="nucleotide sequence ID" value="NZ_BAAARA010000008.1"/>
</dbReference>
<comment type="caution">
    <text evidence="2">The sequence shown here is derived from an EMBL/GenBank/DDBJ whole genome shotgun (WGS) entry which is preliminary data.</text>
</comment>
<reference evidence="2 3" key="1">
    <citation type="journal article" date="2019" name="Int. J. Syst. Evol. Microbiol.">
        <title>The Global Catalogue of Microorganisms (GCM) 10K type strain sequencing project: providing services to taxonomists for standard genome sequencing and annotation.</title>
        <authorList>
            <consortium name="The Broad Institute Genomics Platform"/>
            <consortium name="The Broad Institute Genome Sequencing Center for Infectious Disease"/>
            <person name="Wu L."/>
            <person name="Ma J."/>
        </authorList>
    </citation>
    <scope>NUCLEOTIDE SEQUENCE [LARGE SCALE GENOMIC DNA]</scope>
    <source>
        <strain evidence="2 3">JCM 16221</strain>
    </source>
</reference>
<evidence type="ECO:0000313" key="2">
    <source>
        <dbReference type="EMBL" id="GAA2347400.1"/>
    </source>
</evidence>
<protein>
    <recommendedName>
        <fullName evidence="1">DUF397 domain-containing protein</fullName>
    </recommendedName>
</protein>
<keyword evidence="3" id="KW-1185">Reference proteome</keyword>
<evidence type="ECO:0000313" key="3">
    <source>
        <dbReference type="Proteomes" id="UP001501218"/>
    </source>
</evidence>
<dbReference type="Proteomes" id="UP001501218">
    <property type="component" value="Unassembled WGS sequence"/>
</dbReference>
<dbReference type="EMBL" id="BAAARA010000008">
    <property type="protein sequence ID" value="GAA2347400.1"/>
    <property type="molecule type" value="Genomic_DNA"/>
</dbReference>
<evidence type="ECO:0000259" key="1">
    <source>
        <dbReference type="Pfam" id="PF04149"/>
    </source>
</evidence>
<organism evidence="2 3">
    <name type="scientific">Saccharopolyspora halophila</name>
    <dbReference type="NCBI Taxonomy" id="405551"/>
    <lineage>
        <taxon>Bacteria</taxon>
        <taxon>Bacillati</taxon>
        <taxon>Actinomycetota</taxon>
        <taxon>Actinomycetes</taxon>
        <taxon>Pseudonocardiales</taxon>
        <taxon>Pseudonocardiaceae</taxon>
        <taxon>Saccharopolyspora</taxon>
    </lineage>
</organism>
<name>A0ABN3GAW7_9PSEU</name>
<accession>A0ABN3GAW7</accession>